<dbReference type="SUPFAM" id="SSF53850">
    <property type="entry name" value="Periplasmic binding protein-like II"/>
    <property type="match status" value="1"/>
</dbReference>
<dbReference type="OrthoDB" id="9790048at2"/>
<comment type="caution">
    <text evidence="12">The sequence shown here is derived from an EMBL/GenBank/DDBJ whole genome shotgun (WGS) entry which is preliminary data.</text>
</comment>
<dbReference type="PANTHER" id="PTHR30570">
    <property type="entry name" value="PERIPLASMIC PHOSPHATE BINDING COMPONENT OF PHOSPHATE ABC TRANSPORTER"/>
    <property type="match status" value="1"/>
</dbReference>
<comment type="function">
    <text evidence="1">Part of the ABC transporter complex PstSACB involved in phosphate import.</text>
</comment>
<evidence type="ECO:0000259" key="11">
    <source>
        <dbReference type="Pfam" id="PF12849"/>
    </source>
</evidence>
<comment type="subunit">
    <text evidence="4 10">The complex is composed of two ATP-binding proteins (PstB), two transmembrane proteins (PstC and PstA) and a solute-binding protein (PstS).</text>
</comment>
<dbReference type="PANTHER" id="PTHR30570:SF1">
    <property type="entry name" value="PHOSPHATE-BINDING PROTEIN PSTS"/>
    <property type="match status" value="1"/>
</dbReference>
<dbReference type="CDD" id="cd13654">
    <property type="entry name" value="PBP2_phosphate_like_2"/>
    <property type="match status" value="1"/>
</dbReference>
<keyword evidence="8 10" id="KW-0564">Palmitate</keyword>
<keyword evidence="5 10" id="KW-0813">Transport</keyword>
<organism evidence="12 13">
    <name type="scientific">Bacillus taeanensis</name>
    <dbReference type="NCBI Taxonomy" id="273032"/>
    <lineage>
        <taxon>Bacteria</taxon>
        <taxon>Bacillati</taxon>
        <taxon>Bacillota</taxon>
        <taxon>Bacilli</taxon>
        <taxon>Bacillales</taxon>
        <taxon>Bacillaceae</taxon>
        <taxon>Bacillus</taxon>
    </lineage>
</organism>
<feature type="chain" id="PRO_5039762992" description="Phosphate-binding protein" evidence="10">
    <location>
        <begin position="23"/>
        <end position="319"/>
    </location>
</feature>
<protein>
    <recommendedName>
        <fullName evidence="10">Phosphate-binding protein</fullName>
    </recommendedName>
</protein>
<dbReference type="GO" id="GO:0042301">
    <property type="term" value="F:phosphate ion binding"/>
    <property type="evidence" value="ECO:0007669"/>
    <property type="project" value="UniProtKB-UniRule"/>
</dbReference>
<keyword evidence="10" id="KW-0472">Membrane</keyword>
<evidence type="ECO:0000256" key="5">
    <source>
        <dbReference type="ARBA" id="ARBA00022448"/>
    </source>
</evidence>
<keyword evidence="7 10" id="KW-0732">Signal</keyword>
<comment type="subcellular location">
    <subcellularLocation>
        <location evidence="2 10">Cell membrane</location>
        <topology evidence="2 10">Lipid-anchor</topology>
    </subcellularLocation>
</comment>
<dbReference type="InterPro" id="IPR024370">
    <property type="entry name" value="PBP_domain"/>
</dbReference>
<accession>A0A366Y2C1</accession>
<evidence type="ECO:0000256" key="1">
    <source>
        <dbReference type="ARBA" id="ARBA00002841"/>
    </source>
</evidence>
<keyword evidence="13" id="KW-1185">Reference proteome</keyword>
<evidence type="ECO:0000313" key="12">
    <source>
        <dbReference type="EMBL" id="RBW70544.1"/>
    </source>
</evidence>
<evidence type="ECO:0000256" key="2">
    <source>
        <dbReference type="ARBA" id="ARBA00004193"/>
    </source>
</evidence>
<dbReference type="InterPro" id="IPR050811">
    <property type="entry name" value="Phosphate_ABC_transporter"/>
</dbReference>
<evidence type="ECO:0000313" key="13">
    <source>
        <dbReference type="Proteomes" id="UP000253314"/>
    </source>
</evidence>
<feature type="domain" description="PBP" evidence="11">
    <location>
        <begin position="32"/>
        <end position="287"/>
    </location>
</feature>
<evidence type="ECO:0000256" key="10">
    <source>
        <dbReference type="RuleBase" id="RU367119"/>
    </source>
</evidence>
<reference evidence="12 13" key="1">
    <citation type="submission" date="2018-07" db="EMBL/GenBank/DDBJ databases">
        <title>Lottiidibacillus patelloidae gen. nov., sp. nov., isolated from the intestinal tract of a marine limpet and the reclassification of B. taeanensis BH030017T, B. algicola KMM 3737T and B. hwajinpoensis SW-72T as genus Lottiidibacillus.</title>
        <authorList>
            <person name="Liu R."/>
            <person name="Huang Z."/>
        </authorList>
    </citation>
    <scope>NUCLEOTIDE SEQUENCE [LARGE SCALE GENOMIC DNA]</scope>
    <source>
        <strain evidence="12 13">BH030017</strain>
    </source>
</reference>
<evidence type="ECO:0000256" key="3">
    <source>
        <dbReference type="ARBA" id="ARBA00008725"/>
    </source>
</evidence>
<dbReference type="PROSITE" id="PS51257">
    <property type="entry name" value="PROKAR_LIPOPROTEIN"/>
    <property type="match status" value="1"/>
</dbReference>
<dbReference type="GO" id="GO:0006817">
    <property type="term" value="P:phosphate ion transport"/>
    <property type="evidence" value="ECO:0007669"/>
    <property type="project" value="UniProtKB-UniRule"/>
</dbReference>
<dbReference type="RefSeq" id="WP_113804996.1">
    <property type="nucleotide sequence ID" value="NZ_QOCW01000004.1"/>
</dbReference>
<dbReference type="AlphaFoldDB" id="A0A366Y2C1"/>
<evidence type="ECO:0000256" key="8">
    <source>
        <dbReference type="ARBA" id="ARBA00023139"/>
    </source>
</evidence>
<comment type="function">
    <text evidence="10">Involved in the system for phosphate transport across the cytoplasmic membrane.</text>
</comment>
<gene>
    <name evidence="12" type="ORF">DS031_05865</name>
</gene>
<evidence type="ECO:0000256" key="7">
    <source>
        <dbReference type="ARBA" id="ARBA00022729"/>
    </source>
</evidence>
<keyword evidence="9 10" id="KW-0449">Lipoprotein</keyword>
<sequence length="319" mass="34671">MNLKKWMLFLAMAALLTLAACGGNEEEAGETGEAGESLSGEVAIDGSSTVLPIMEALAEEYQMENPEVRVTVGGSGTGNGFDKFAAGETHFSDASRPIKEEEAAALEEAGIEYTEFTLAYDGLSVVLNPENTWVDQLTVEELNKMFAMGSEVKTWADVREGWPEEEIEFFAPGTGSGTYDYFNEEILEESGIRQDAQTSEDDNVLVTGVSGSKNGIGFFGYAYYLENQDKLKVAPIVNPDTNEAVTPDFDTIQSGEYAPLSRPLFTYAKHEALTDAAAYDYAQFVLENAGPLAEEVGYVALPEEKYQEQLDKLAEIAGE</sequence>
<name>A0A366Y2C1_9BACI</name>
<dbReference type="Proteomes" id="UP000253314">
    <property type="component" value="Unassembled WGS sequence"/>
</dbReference>
<dbReference type="Gene3D" id="3.40.190.10">
    <property type="entry name" value="Periplasmic binding protein-like II"/>
    <property type="match status" value="2"/>
</dbReference>
<dbReference type="NCBIfam" id="TIGR02136">
    <property type="entry name" value="ptsS_2"/>
    <property type="match status" value="1"/>
</dbReference>
<dbReference type="InterPro" id="IPR011862">
    <property type="entry name" value="Phos-bd"/>
</dbReference>
<evidence type="ECO:0000256" key="6">
    <source>
        <dbReference type="ARBA" id="ARBA00022592"/>
    </source>
</evidence>
<evidence type="ECO:0000256" key="4">
    <source>
        <dbReference type="ARBA" id="ARBA00011529"/>
    </source>
</evidence>
<keyword evidence="6 10" id="KW-0592">Phosphate transport</keyword>
<dbReference type="EMBL" id="QOCW01000004">
    <property type="protein sequence ID" value="RBW70544.1"/>
    <property type="molecule type" value="Genomic_DNA"/>
</dbReference>
<proteinExistence type="inferred from homology"/>
<evidence type="ECO:0000256" key="9">
    <source>
        <dbReference type="ARBA" id="ARBA00023288"/>
    </source>
</evidence>
<keyword evidence="10" id="KW-1003">Cell membrane</keyword>
<dbReference type="Pfam" id="PF12849">
    <property type="entry name" value="PBP_like_2"/>
    <property type="match status" value="1"/>
</dbReference>
<comment type="similarity">
    <text evidence="3 10">Belongs to the PstS family.</text>
</comment>
<dbReference type="GO" id="GO:0005886">
    <property type="term" value="C:plasma membrane"/>
    <property type="evidence" value="ECO:0007669"/>
    <property type="project" value="UniProtKB-SubCell"/>
</dbReference>
<feature type="signal peptide" evidence="10">
    <location>
        <begin position="1"/>
        <end position="22"/>
    </location>
</feature>